<name>A0A1Y2MKQ3_PSEAH</name>
<proteinExistence type="predicted"/>
<gene>
    <name evidence="2" type="ORF">BG845_05808</name>
</gene>
<dbReference type="Proteomes" id="UP000194360">
    <property type="component" value="Unassembled WGS sequence"/>
</dbReference>
<protein>
    <submittedName>
        <fullName evidence="2">Uncharacterized protein</fullName>
    </submittedName>
</protein>
<organism evidence="2 3">
    <name type="scientific">Pseudonocardia autotrophica</name>
    <name type="common">Amycolata autotrophica</name>
    <name type="synonym">Nocardia autotrophica</name>
    <dbReference type="NCBI Taxonomy" id="2074"/>
    <lineage>
        <taxon>Bacteria</taxon>
        <taxon>Bacillati</taxon>
        <taxon>Actinomycetota</taxon>
        <taxon>Actinomycetes</taxon>
        <taxon>Pseudonocardiales</taxon>
        <taxon>Pseudonocardiaceae</taxon>
        <taxon>Pseudonocardia</taxon>
    </lineage>
</organism>
<feature type="region of interest" description="Disordered" evidence="1">
    <location>
        <begin position="1"/>
        <end position="50"/>
    </location>
</feature>
<accession>A0A1Y2MKQ3</accession>
<reference evidence="2 3" key="1">
    <citation type="submission" date="2016-09" db="EMBL/GenBank/DDBJ databases">
        <title>Pseudonocardia autotrophica DSM535, a candidate organism with high potential of specific P450 cytochromes.</title>
        <authorList>
            <person name="Grumaz C."/>
            <person name="Vainshtein Y."/>
            <person name="Kirstahler P."/>
            <person name="Sohn K."/>
        </authorList>
    </citation>
    <scope>NUCLEOTIDE SEQUENCE [LARGE SCALE GENOMIC DNA]</scope>
    <source>
        <strain evidence="2 3">DSM 535</strain>
    </source>
</reference>
<feature type="compositionally biased region" description="Low complexity" evidence="1">
    <location>
        <begin position="37"/>
        <end position="50"/>
    </location>
</feature>
<evidence type="ECO:0000313" key="2">
    <source>
        <dbReference type="EMBL" id="OSY35845.1"/>
    </source>
</evidence>
<evidence type="ECO:0000313" key="3">
    <source>
        <dbReference type="Proteomes" id="UP000194360"/>
    </source>
</evidence>
<dbReference type="EMBL" id="MIGB01000046">
    <property type="protein sequence ID" value="OSY35845.1"/>
    <property type="molecule type" value="Genomic_DNA"/>
</dbReference>
<sequence length="50" mass="5233">MATMREIFRPRRSASQPKKTAPIGRMTKPTANTPSEASSAAAGSAGLKIC</sequence>
<keyword evidence="3" id="KW-1185">Reference proteome</keyword>
<comment type="caution">
    <text evidence="2">The sequence shown here is derived from an EMBL/GenBank/DDBJ whole genome shotgun (WGS) entry which is preliminary data.</text>
</comment>
<evidence type="ECO:0000256" key="1">
    <source>
        <dbReference type="SAM" id="MobiDB-lite"/>
    </source>
</evidence>
<dbReference type="AlphaFoldDB" id="A0A1Y2MKQ3"/>